<dbReference type="InterPro" id="IPR002126">
    <property type="entry name" value="Cadherin-like_dom"/>
</dbReference>
<organism evidence="11 12">
    <name type="scientific">Flagellimonas nanhaiensis</name>
    <dbReference type="NCBI Taxonomy" id="2292706"/>
    <lineage>
        <taxon>Bacteria</taxon>
        <taxon>Pseudomonadati</taxon>
        <taxon>Bacteroidota</taxon>
        <taxon>Flavobacteriia</taxon>
        <taxon>Flavobacteriales</taxon>
        <taxon>Flavobacteriaceae</taxon>
        <taxon>Flagellimonas</taxon>
    </lineage>
</organism>
<dbReference type="InterPro" id="IPR015919">
    <property type="entry name" value="Cadherin-like_sf"/>
</dbReference>
<dbReference type="PROSITE" id="PS51257">
    <property type="entry name" value="PROKAR_LIPOPROTEIN"/>
    <property type="match status" value="1"/>
</dbReference>
<dbReference type="SUPFAM" id="SSF49313">
    <property type="entry name" value="Cadherin-like"/>
    <property type="match status" value="2"/>
</dbReference>
<evidence type="ECO:0000313" key="12">
    <source>
        <dbReference type="Proteomes" id="UP000261828"/>
    </source>
</evidence>
<dbReference type="PROSITE" id="PS50268">
    <property type="entry name" value="CADHERIN_2"/>
    <property type="match status" value="2"/>
</dbReference>
<protein>
    <submittedName>
        <fullName evidence="11">BspA family leucine-rich repeat surface protein</fullName>
    </submittedName>
</protein>
<evidence type="ECO:0000256" key="2">
    <source>
        <dbReference type="ARBA" id="ARBA00022692"/>
    </source>
</evidence>
<evidence type="ECO:0000259" key="10">
    <source>
        <dbReference type="PROSITE" id="PS50268"/>
    </source>
</evidence>
<name>A0A371JRC5_9FLAO</name>
<dbReference type="CDD" id="cd11304">
    <property type="entry name" value="Cadherin_repeat"/>
    <property type="match status" value="2"/>
</dbReference>
<evidence type="ECO:0000256" key="6">
    <source>
        <dbReference type="ARBA" id="ARBA00022989"/>
    </source>
</evidence>
<dbReference type="GO" id="GO:0016020">
    <property type="term" value="C:membrane"/>
    <property type="evidence" value="ECO:0007669"/>
    <property type="project" value="UniProtKB-SubCell"/>
</dbReference>
<feature type="chain" id="PRO_5016597834" evidence="8">
    <location>
        <begin position="26"/>
        <end position="496"/>
    </location>
</feature>
<accession>A0A371JRC5</accession>
<dbReference type="GO" id="GO:0005911">
    <property type="term" value="C:cell-cell junction"/>
    <property type="evidence" value="ECO:0007669"/>
    <property type="project" value="TreeGrafter"/>
</dbReference>
<evidence type="ECO:0000256" key="3">
    <source>
        <dbReference type="ARBA" id="ARBA00022737"/>
    </source>
</evidence>
<dbReference type="AlphaFoldDB" id="A0A371JRC5"/>
<keyword evidence="8" id="KW-0732">Signal</keyword>
<reference evidence="11 12" key="1">
    <citation type="submission" date="2018-08" db="EMBL/GenBank/DDBJ databases">
        <title>Muricauda nanhaiensis sp. nov., isolated from seawater of the South China Sea.</title>
        <authorList>
            <person name="Dang Y."/>
        </authorList>
    </citation>
    <scope>NUCLEOTIDE SEQUENCE [LARGE SCALE GENOMIC DNA]</scope>
    <source>
        <strain evidence="11 12">SM1704</strain>
    </source>
</reference>
<dbReference type="InterPro" id="IPR050971">
    <property type="entry name" value="Cadherin-domain_protein"/>
</dbReference>
<dbReference type="Gene3D" id="2.60.40.60">
    <property type="entry name" value="Cadherins"/>
    <property type="match status" value="2"/>
</dbReference>
<evidence type="ECO:0000256" key="1">
    <source>
        <dbReference type="ARBA" id="ARBA00004370"/>
    </source>
</evidence>
<comment type="caution">
    <text evidence="11">The sequence shown here is derived from an EMBL/GenBank/DDBJ whole genome shotgun (WGS) entry which is preliminary data.</text>
</comment>
<evidence type="ECO:0000256" key="7">
    <source>
        <dbReference type="ARBA" id="ARBA00023136"/>
    </source>
</evidence>
<keyword evidence="4" id="KW-0106">Calcium</keyword>
<evidence type="ECO:0000256" key="8">
    <source>
        <dbReference type="SAM" id="SignalP"/>
    </source>
</evidence>
<dbReference type="InterPro" id="IPR013783">
    <property type="entry name" value="Ig-like_fold"/>
</dbReference>
<dbReference type="Proteomes" id="UP000261828">
    <property type="component" value="Unassembled WGS sequence"/>
</dbReference>
<dbReference type="SMART" id="SM00112">
    <property type="entry name" value="CA"/>
    <property type="match status" value="2"/>
</dbReference>
<dbReference type="CDD" id="cd00146">
    <property type="entry name" value="PKD"/>
    <property type="match status" value="1"/>
</dbReference>
<dbReference type="GO" id="GO:0007156">
    <property type="term" value="P:homophilic cell adhesion via plasma membrane adhesion molecules"/>
    <property type="evidence" value="ECO:0007669"/>
    <property type="project" value="InterPro"/>
</dbReference>
<dbReference type="InterPro" id="IPR035986">
    <property type="entry name" value="PKD_dom_sf"/>
</dbReference>
<dbReference type="PANTHER" id="PTHR24025:SF23">
    <property type="entry name" value="NEURAL-CADHERIN"/>
    <property type="match status" value="1"/>
</dbReference>
<dbReference type="InterPro" id="IPR005046">
    <property type="entry name" value="DUF285"/>
</dbReference>
<dbReference type="GO" id="GO:0005509">
    <property type="term" value="F:calcium ion binding"/>
    <property type="evidence" value="ECO:0007669"/>
    <property type="project" value="InterPro"/>
</dbReference>
<dbReference type="PROSITE" id="PS50093">
    <property type="entry name" value="PKD"/>
    <property type="match status" value="1"/>
</dbReference>
<keyword evidence="2" id="KW-0812">Transmembrane</keyword>
<keyword evidence="6" id="KW-1133">Transmembrane helix</keyword>
<feature type="domain" description="Cadherin" evidence="10">
    <location>
        <begin position="37"/>
        <end position="137"/>
    </location>
</feature>
<dbReference type="SUPFAM" id="SSF49299">
    <property type="entry name" value="PKD domain"/>
    <property type="match status" value="1"/>
</dbReference>
<keyword evidence="7" id="KW-0472">Membrane</keyword>
<dbReference type="Pfam" id="PF03382">
    <property type="entry name" value="DUF285"/>
    <property type="match status" value="1"/>
</dbReference>
<dbReference type="InterPro" id="IPR000601">
    <property type="entry name" value="PKD_dom"/>
</dbReference>
<sequence length="496" mass="53696">MAQIMKLRNLLVPVTLLILMVFSCGKDDDATTNTEPEIAAQSFNVKENLSDTDPIGTVKATDGDGDKLTFSITTNDNNLFAISDNGILTLTSGKSLDYATATSHTIIVSVSDGTDSAKATMTINVTEVAAANQAPIIATQEFEVAEDLESNLYIDTVIASDPDGDILTFAIVTNDNDLFELTSEGDLRLADGKSLDYETATSHQITVRASDGTDSAEAIITIKVSNVVDAPLAKEVTSFVLTFETTEANEIVIIGTDGGLVYDYTIDWGDGTVETITTGVSPSHEFTSPGTHTIAINGKFPRIIMSQSPSAAKLMSIEQWGAIEWESFALAFQSCQNMMYNATDVPDLSLVMDLTAMFYNATSFNGNLSNWDVSTIKKMRNMFAYASSFNGDISDWKVDNVETMFGMFAYATEFNQDLGGWNIGNVQEMNSMLDASGLSPENYAKTIIGWAGQENVPSNITFGMDLMGHCDVEAFEAQTFLENEKGWTFDGQDNSC</sequence>
<keyword evidence="12" id="KW-1185">Reference proteome</keyword>
<dbReference type="EMBL" id="QTJX01000002">
    <property type="protein sequence ID" value="RDY60071.1"/>
    <property type="molecule type" value="Genomic_DNA"/>
</dbReference>
<dbReference type="PANTHER" id="PTHR24025">
    <property type="entry name" value="DESMOGLEIN FAMILY MEMBER"/>
    <property type="match status" value="1"/>
</dbReference>
<dbReference type="Pfam" id="PF00028">
    <property type="entry name" value="Cadherin"/>
    <property type="match status" value="1"/>
</dbReference>
<feature type="signal peptide" evidence="8">
    <location>
        <begin position="1"/>
        <end position="25"/>
    </location>
</feature>
<evidence type="ECO:0000259" key="9">
    <source>
        <dbReference type="PROSITE" id="PS50093"/>
    </source>
</evidence>
<dbReference type="Gene3D" id="2.60.40.10">
    <property type="entry name" value="Immunoglobulins"/>
    <property type="match status" value="1"/>
</dbReference>
<evidence type="ECO:0000313" key="11">
    <source>
        <dbReference type="EMBL" id="RDY60071.1"/>
    </source>
</evidence>
<evidence type="ECO:0000256" key="4">
    <source>
        <dbReference type="ARBA" id="ARBA00022837"/>
    </source>
</evidence>
<comment type="subcellular location">
    <subcellularLocation>
        <location evidence="1">Membrane</location>
    </subcellularLocation>
</comment>
<evidence type="ECO:0000256" key="5">
    <source>
        <dbReference type="ARBA" id="ARBA00022889"/>
    </source>
</evidence>
<feature type="domain" description="Cadherin" evidence="10">
    <location>
        <begin position="136"/>
        <end position="233"/>
    </location>
</feature>
<keyword evidence="3" id="KW-0677">Repeat</keyword>
<gene>
    <name evidence="11" type="ORF">DX873_12090</name>
</gene>
<keyword evidence="5" id="KW-0130">Cell adhesion</keyword>
<dbReference type="OrthoDB" id="9813840at2"/>
<proteinExistence type="predicted"/>
<feature type="domain" description="PKD" evidence="9">
    <location>
        <begin position="264"/>
        <end position="297"/>
    </location>
</feature>